<dbReference type="EMBL" id="JBBPBN010000002">
    <property type="protein sequence ID" value="KAK9044674.1"/>
    <property type="molecule type" value="Genomic_DNA"/>
</dbReference>
<sequence length="139" mass="15263">MPIESMATASHEFLMSADISAETSADHQAAAWYADYVNYIVSEQCHASAYGGHFGGNRRAAKVLQSVYSGHTCIGMFTISANNVINVREHGIFPKETKCPCRISSKSNFIDVWGIDFIVPFPSSFGNLYILLAVDYVSK</sequence>
<accession>A0ABR2U5E4</accession>
<evidence type="ECO:0000313" key="1">
    <source>
        <dbReference type="EMBL" id="KAK9044674.1"/>
    </source>
</evidence>
<comment type="caution">
    <text evidence="1">The sequence shown here is derived from an EMBL/GenBank/DDBJ whole genome shotgun (WGS) entry which is preliminary data.</text>
</comment>
<evidence type="ECO:0000313" key="2">
    <source>
        <dbReference type="Proteomes" id="UP001396334"/>
    </source>
</evidence>
<dbReference type="Proteomes" id="UP001396334">
    <property type="component" value="Unassembled WGS sequence"/>
</dbReference>
<dbReference type="PANTHER" id="PTHR47266">
    <property type="entry name" value="ENDONUCLEASE-RELATED"/>
    <property type="match status" value="1"/>
</dbReference>
<dbReference type="InterPro" id="IPR052160">
    <property type="entry name" value="Gypsy_RT_Integrase-like"/>
</dbReference>
<keyword evidence="2" id="KW-1185">Reference proteome</keyword>
<reference evidence="1 2" key="1">
    <citation type="journal article" date="2024" name="G3 (Bethesda)">
        <title>Genome assembly of Hibiscus sabdariffa L. provides insights into metabolisms of medicinal natural products.</title>
        <authorList>
            <person name="Kim T."/>
        </authorList>
    </citation>
    <scope>NUCLEOTIDE SEQUENCE [LARGE SCALE GENOMIC DNA]</scope>
    <source>
        <strain evidence="1">TK-2024</strain>
        <tissue evidence="1">Old leaves</tissue>
    </source>
</reference>
<proteinExistence type="predicted"/>
<organism evidence="1 2">
    <name type="scientific">Hibiscus sabdariffa</name>
    <name type="common">roselle</name>
    <dbReference type="NCBI Taxonomy" id="183260"/>
    <lineage>
        <taxon>Eukaryota</taxon>
        <taxon>Viridiplantae</taxon>
        <taxon>Streptophyta</taxon>
        <taxon>Embryophyta</taxon>
        <taxon>Tracheophyta</taxon>
        <taxon>Spermatophyta</taxon>
        <taxon>Magnoliopsida</taxon>
        <taxon>eudicotyledons</taxon>
        <taxon>Gunneridae</taxon>
        <taxon>Pentapetalae</taxon>
        <taxon>rosids</taxon>
        <taxon>malvids</taxon>
        <taxon>Malvales</taxon>
        <taxon>Malvaceae</taxon>
        <taxon>Malvoideae</taxon>
        <taxon>Hibiscus</taxon>
    </lineage>
</organism>
<gene>
    <name evidence="1" type="ORF">V6N11_058568</name>
</gene>
<protein>
    <submittedName>
        <fullName evidence="1">Uncharacterized protein</fullName>
    </submittedName>
</protein>
<name>A0ABR2U5E4_9ROSI</name>